<protein>
    <submittedName>
        <fullName evidence="3">Stage III sporulation protein AE</fullName>
    </submittedName>
</protein>
<keyword evidence="1" id="KW-0472">Membrane</keyword>
<feature type="transmembrane region" description="Helical" evidence="1">
    <location>
        <begin position="115"/>
        <end position="134"/>
    </location>
</feature>
<gene>
    <name evidence="3" type="ORF">AR1Y2_1578</name>
</gene>
<dbReference type="Pfam" id="PF09546">
    <property type="entry name" value="Spore_III_AE"/>
    <property type="match status" value="1"/>
</dbReference>
<dbReference type="Proteomes" id="UP000298653">
    <property type="component" value="Chromosome"/>
</dbReference>
<feature type="transmembrane region" description="Helical" evidence="1">
    <location>
        <begin position="154"/>
        <end position="174"/>
    </location>
</feature>
<name>A0A4P8IBH1_9FIRM</name>
<dbReference type="InterPro" id="IPR014194">
    <property type="entry name" value="Spore_III_AE"/>
</dbReference>
<proteinExistence type="predicted"/>
<feature type="chain" id="PRO_5020833873" evidence="2">
    <location>
        <begin position="23"/>
        <end position="374"/>
    </location>
</feature>
<evidence type="ECO:0000313" key="4">
    <source>
        <dbReference type="Proteomes" id="UP000298653"/>
    </source>
</evidence>
<evidence type="ECO:0000256" key="1">
    <source>
        <dbReference type="SAM" id="Phobius"/>
    </source>
</evidence>
<evidence type="ECO:0000256" key="2">
    <source>
        <dbReference type="SAM" id="SignalP"/>
    </source>
</evidence>
<feature type="transmembrane region" description="Helical" evidence="1">
    <location>
        <begin position="262"/>
        <end position="286"/>
    </location>
</feature>
<feature type="transmembrane region" description="Helical" evidence="1">
    <location>
        <begin position="181"/>
        <end position="205"/>
    </location>
</feature>
<keyword evidence="4" id="KW-1185">Reference proteome</keyword>
<sequence length="374" mass="40696">MRQKIILLAFIFVLMFTAKVSAKEEEDLSDYSFEQVEKTLEKAQVHFSYEELVKKLITGNIKGAFSMVTESIGDQLFSILSENKNFMKQLIVVAIIAAVFKNFSDAFFQGNTGDTAFYVTYMILIGLMANSFFFLNSITDQVISTLIDFMKGLITAYSIAVVATTGVSTSVALYEMYLFVIYIISLLVQSVIFPAVKILFVLKIVNHISLEEKLSRLCDALEWAVRALLKGLLAVVLGIQMIQAMLLPAVDSVKDGILKKGVSMIPGVGQGVSTVTTTLIGSAVVIKNSIGAAGIFALCVIILVPLLQIGGILLSYIGTGILLQPVSDKRITGSLDAVIKSGKLLIRTVFTLSILFILSIAIVAFSTNINYYTG</sequence>
<dbReference type="EMBL" id="CP040058">
    <property type="protein sequence ID" value="QCP35032.1"/>
    <property type="molecule type" value="Genomic_DNA"/>
</dbReference>
<reference evidence="3 4" key="1">
    <citation type="submission" date="2019-05" db="EMBL/GenBank/DDBJ databases">
        <title>Complete genome sequencing of Anaerostipes rhamnosivorans.</title>
        <authorList>
            <person name="Bui T.P.N."/>
            <person name="de Vos W.M."/>
        </authorList>
    </citation>
    <scope>NUCLEOTIDE SEQUENCE [LARGE SCALE GENOMIC DNA]</scope>
    <source>
        <strain evidence="3 4">1y2</strain>
    </source>
</reference>
<dbReference type="KEGG" id="arf:AR1Y2_1578"/>
<keyword evidence="1" id="KW-1133">Transmembrane helix</keyword>
<evidence type="ECO:0000313" key="3">
    <source>
        <dbReference type="EMBL" id="QCP35032.1"/>
    </source>
</evidence>
<keyword evidence="2" id="KW-0732">Signal</keyword>
<feature type="signal peptide" evidence="2">
    <location>
        <begin position="1"/>
        <end position="22"/>
    </location>
</feature>
<accession>A0A4P8IBH1</accession>
<feature type="transmembrane region" description="Helical" evidence="1">
    <location>
        <begin position="225"/>
        <end position="250"/>
    </location>
</feature>
<keyword evidence="1" id="KW-0812">Transmembrane</keyword>
<dbReference type="AlphaFoldDB" id="A0A4P8IBH1"/>
<dbReference type="RefSeq" id="WP_137328462.1">
    <property type="nucleotide sequence ID" value="NZ_CP040058.1"/>
</dbReference>
<organism evidence="3 4">
    <name type="scientific">Anaerostipes rhamnosivorans</name>
    <dbReference type="NCBI Taxonomy" id="1229621"/>
    <lineage>
        <taxon>Bacteria</taxon>
        <taxon>Bacillati</taxon>
        <taxon>Bacillota</taxon>
        <taxon>Clostridia</taxon>
        <taxon>Lachnospirales</taxon>
        <taxon>Lachnospiraceae</taxon>
        <taxon>Anaerostipes</taxon>
    </lineage>
</organism>
<feature type="transmembrane region" description="Helical" evidence="1">
    <location>
        <begin position="292"/>
        <end position="323"/>
    </location>
</feature>
<dbReference type="OrthoDB" id="1706761at2"/>
<feature type="transmembrane region" description="Helical" evidence="1">
    <location>
        <begin position="344"/>
        <end position="365"/>
    </location>
</feature>